<comment type="caution">
    <text evidence="2">The sequence shown here is derived from an EMBL/GenBank/DDBJ whole genome shotgun (WGS) entry which is preliminary data.</text>
</comment>
<sequence length="64" mass="7086">MMKFALTLIVLLCVVVASEALSCQLGGNPLCSKSCAFQGRKHGGHCEMRYVPEERRKRLVCVCN</sequence>
<evidence type="ECO:0000256" key="1">
    <source>
        <dbReference type="SAM" id="SignalP"/>
    </source>
</evidence>
<gene>
    <name evidence="2" type="ORF">CYNAS_LOCUS6970</name>
</gene>
<name>A0AA36GMV0_CYLNA</name>
<proteinExistence type="predicted"/>
<feature type="signal peptide" evidence="1">
    <location>
        <begin position="1"/>
        <end position="20"/>
    </location>
</feature>
<keyword evidence="1" id="KW-0732">Signal</keyword>
<accession>A0AA36GMV0</accession>
<dbReference type="Proteomes" id="UP001176961">
    <property type="component" value="Unassembled WGS sequence"/>
</dbReference>
<evidence type="ECO:0000313" key="3">
    <source>
        <dbReference type="Proteomes" id="UP001176961"/>
    </source>
</evidence>
<evidence type="ECO:0008006" key="4">
    <source>
        <dbReference type="Google" id="ProtNLM"/>
    </source>
</evidence>
<keyword evidence="3" id="KW-1185">Reference proteome</keyword>
<protein>
    <recommendedName>
        <fullName evidence="4">Defensin</fullName>
    </recommendedName>
</protein>
<feature type="chain" id="PRO_5041315496" description="Defensin" evidence="1">
    <location>
        <begin position="21"/>
        <end position="64"/>
    </location>
</feature>
<reference evidence="2" key="1">
    <citation type="submission" date="2023-07" db="EMBL/GenBank/DDBJ databases">
        <authorList>
            <consortium name="CYATHOMIX"/>
        </authorList>
    </citation>
    <scope>NUCLEOTIDE SEQUENCE</scope>
    <source>
        <strain evidence="2">N/A</strain>
    </source>
</reference>
<dbReference type="EMBL" id="CATQJL010000112">
    <property type="protein sequence ID" value="CAJ0594987.1"/>
    <property type="molecule type" value="Genomic_DNA"/>
</dbReference>
<dbReference type="AlphaFoldDB" id="A0AA36GMV0"/>
<evidence type="ECO:0000313" key="2">
    <source>
        <dbReference type="EMBL" id="CAJ0594987.1"/>
    </source>
</evidence>
<organism evidence="2 3">
    <name type="scientific">Cylicocyclus nassatus</name>
    <name type="common">Nematode worm</name>
    <dbReference type="NCBI Taxonomy" id="53992"/>
    <lineage>
        <taxon>Eukaryota</taxon>
        <taxon>Metazoa</taxon>
        <taxon>Ecdysozoa</taxon>
        <taxon>Nematoda</taxon>
        <taxon>Chromadorea</taxon>
        <taxon>Rhabditida</taxon>
        <taxon>Rhabditina</taxon>
        <taxon>Rhabditomorpha</taxon>
        <taxon>Strongyloidea</taxon>
        <taxon>Strongylidae</taxon>
        <taxon>Cylicocyclus</taxon>
    </lineage>
</organism>